<dbReference type="SUPFAM" id="SSF56726">
    <property type="entry name" value="DNA topoisomerase IV, alpha subunit"/>
    <property type="match status" value="1"/>
</dbReference>
<evidence type="ECO:0000259" key="2">
    <source>
        <dbReference type="Pfam" id="PF11796"/>
    </source>
</evidence>
<gene>
    <name evidence="3" type="ORF">Krac_7234</name>
</gene>
<dbReference type="OrthoDB" id="1661308at2"/>
<feature type="domain" description="DUF2399" evidence="1">
    <location>
        <begin position="282"/>
        <end position="437"/>
    </location>
</feature>
<reference evidence="3 4" key="1">
    <citation type="journal article" date="2011" name="Stand. Genomic Sci.">
        <title>Non-contiguous finished genome sequence and contextual data of the filamentous soil bacterium Ktedonobacter racemifer type strain (SOSP1-21).</title>
        <authorList>
            <person name="Chang Y.J."/>
            <person name="Land M."/>
            <person name="Hauser L."/>
            <person name="Chertkov O."/>
            <person name="Del Rio T.G."/>
            <person name="Nolan M."/>
            <person name="Copeland A."/>
            <person name="Tice H."/>
            <person name="Cheng J.F."/>
            <person name="Lucas S."/>
            <person name="Han C."/>
            <person name="Goodwin L."/>
            <person name="Pitluck S."/>
            <person name="Ivanova N."/>
            <person name="Ovchinikova G."/>
            <person name="Pati A."/>
            <person name="Chen A."/>
            <person name="Palaniappan K."/>
            <person name="Mavromatis K."/>
            <person name="Liolios K."/>
            <person name="Brettin T."/>
            <person name="Fiebig A."/>
            <person name="Rohde M."/>
            <person name="Abt B."/>
            <person name="Goker M."/>
            <person name="Detter J.C."/>
            <person name="Woyke T."/>
            <person name="Bristow J."/>
            <person name="Eisen J.A."/>
            <person name="Markowitz V."/>
            <person name="Hugenholtz P."/>
            <person name="Kyrpides N.C."/>
            <person name="Klenk H.P."/>
            <person name="Lapidus A."/>
        </authorList>
    </citation>
    <scope>NUCLEOTIDE SEQUENCE [LARGE SCALE GENOMIC DNA]</scope>
    <source>
        <strain evidence="4">DSM 44963</strain>
    </source>
</reference>
<dbReference type="GO" id="GO:0005694">
    <property type="term" value="C:chromosome"/>
    <property type="evidence" value="ECO:0007669"/>
    <property type="project" value="InterPro"/>
</dbReference>
<dbReference type="eggNOG" id="COG4924">
    <property type="taxonomic scope" value="Bacteria"/>
</dbReference>
<dbReference type="Pfam" id="PF09664">
    <property type="entry name" value="DUF2399"/>
    <property type="match status" value="1"/>
</dbReference>
<dbReference type="GO" id="GO:0003677">
    <property type="term" value="F:DNA binding"/>
    <property type="evidence" value="ECO:0007669"/>
    <property type="project" value="InterPro"/>
</dbReference>
<organism evidence="3 4">
    <name type="scientific">Ktedonobacter racemifer DSM 44963</name>
    <dbReference type="NCBI Taxonomy" id="485913"/>
    <lineage>
        <taxon>Bacteria</taxon>
        <taxon>Bacillati</taxon>
        <taxon>Chloroflexota</taxon>
        <taxon>Ktedonobacteria</taxon>
        <taxon>Ktedonobacterales</taxon>
        <taxon>Ktedonobacteraceae</taxon>
        <taxon>Ktedonobacter</taxon>
    </lineage>
</organism>
<accession>D6TRL8</accession>
<dbReference type="InterPro" id="IPR024465">
    <property type="entry name" value="DUF2399"/>
</dbReference>
<dbReference type="AlphaFoldDB" id="D6TRL8"/>
<keyword evidence="4" id="KW-1185">Reference proteome</keyword>
<sequence length="447" mass="49754">MEQNKHDQANVQRAVAFFTQAGLSRLLVRLRDKYLELGQVGGQIMLEESTPQERREIASFLGKPPSSGPTLKVRASDVDNALRRSGFACTLPELLAAFFPASALVTRHQRRATQTAHQQAFRDALDTLRTSLPEASRGRTWLTEGTHGQEWLFSRYKNARPEEQARQLEVIGYIAHILDQLPGEAMPQRLALFAQQTSGDPHMLDPNRAAGRLLLLALGDLTHTPLQPGLNREDVLRLYMEVGLQVDTISSYVVAFNLASASFQDGTPDPMIAAAGERILPLTLRQLWDWGSVQAVTRDIYIIENPQVFEEVIDNLPGTTQAPTIICTAGWPSVAALTLLDKLIAATPDYRFHYSGDFDLKGLQIAAHFLDRYPNHCTPWHIDPEAYMLALQVGGVLAPANELAQLKALPTIFTTLVQALQTHQQWAYQEGIAHLLTAFNEQEQERA</sequence>
<dbReference type="Proteomes" id="UP000004508">
    <property type="component" value="Unassembled WGS sequence"/>
</dbReference>
<proteinExistence type="predicted"/>
<comment type="caution">
    <text evidence="3">The sequence shown here is derived from an EMBL/GenBank/DDBJ whole genome shotgun (WGS) entry which is preliminary data.</text>
</comment>
<dbReference type="RefSeq" id="WP_007909869.1">
    <property type="nucleotide sequence ID" value="NZ_ADVG01000002.1"/>
</dbReference>
<dbReference type="InterPro" id="IPR024466">
    <property type="entry name" value="CHP02679_N"/>
</dbReference>
<dbReference type="STRING" id="485913.Krac_7234"/>
<dbReference type="Pfam" id="PF11796">
    <property type="entry name" value="DUF3323"/>
    <property type="match status" value="1"/>
</dbReference>
<name>D6TRL8_KTERA</name>
<dbReference type="NCBIfam" id="TIGR02679">
    <property type="entry name" value="TIGR02679 family protein"/>
    <property type="match status" value="1"/>
</dbReference>
<dbReference type="InterPro" id="IPR013495">
    <property type="entry name" value="CHP02679"/>
</dbReference>
<evidence type="ECO:0000313" key="4">
    <source>
        <dbReference type="Proteomes" id="UP000004508"/>
    </source>
</evidence>
<dbReference type="InterPro" id="IPR036078">
    <property type="entry name" value="Spo11/TopoVI_A_sf"/>
</dbReference>
<evidence type="ECO:0000259" key="1">
    <source>
        <dbReference type="Pfam" id="PF09664"/>
    </source>
</evidence>
<evidence type="ECO:0000313" key="3">
    <source>
        <dbReference type="EMBL" id="EFH85970.1"/>
    </source>
</evidence>
<feature type="domain" description="Conserved hypothetical protein CHP02679 N terminus" evidence="2">
    <location>
        <begin position="41"/>
        <end position="259"/>
    </location>
</feature>
<dbReference type="EMBL" id="ADVG01000002">
    <property type="protein sequence ID" value="EFH85970.1"/>
    <property type="molecule type" value="Genomic_DNA"/>
</dbReference>
<dbReference type="InParanoid" id="D6TRL8"/>
<evidence type="ECO:0008006" key="5">
    <source>
        <dbReference type="Google" id="ProtNLM"/>
    </source>
</evidence>
<protein>
    <recommendedName>
        <fullName evidence="5">TIGR02679 family protein</fullName>
    </recommendedName>
</protein>